<comment type="caution">
    <text evidence="1">The sequence shown here is derived from an EMBL/GenBank/DDBJ whole genome shotgun (WGS) entry which is preliminary data.</text>
</comment>
<sequence>MAVTNLANTIIPVVFDKYVLNTIMKTNRFIQSGIMTPDNTLGDQLLQPGNDITIPFLNDLSGEPQAWTDTDDIDVDNLTTGSQRAIKFRQAKAFGSTEISRMVSGAPIAETIAGRFANYWNNVDQTILNATLQGVFSNSKVANTKLFDQTVVSPSDATFGAKGFLAAIGLLGDLQDQTFNKIAVNSATYSQMKFQGMINTIQPQNAVTPINYYNNMEVIVDDDIPLEKGGIATAYIYGQGAVSYSTVLHSTEVVHEALKQGGRDSVVNKRVSATHVNGTTLAKAFNPMGQTTIKSELTNGSTWDIADGVDPRNIRVVAYKSKLDDAFVPAALKGDGK</sequence>
<gene>
    <name evidence="1" type="ORF">LCIT_03750</name>
</gene>
<evidence type="ECO:0008006" key="3">
    <source>
        <dbReference type="Google" id="ProtNLM"/>
    </source>
</evidence>
<protein>
    <recommendedName>
        <fullName evidence="3">Coat protein</fullName>
    </recommendedName>
</protein>
<dbReference type="AlphaFoldDB" id="A0A5A5TZW4"/>
<dbReference type="Proteomes" id="UP000323274">
    <property type="component" value="Unassembled WGS sequence"/>
</dbReference>
<dbReference type="RefSeq" id="WP_149333759.1">
    <property type="nucleotide sequence ID" value="NZ_BJJW01000002.1"/>
</dbReference>
<organism evidence="1 2">
    <name type="scientific">Leuconostoc citreum</name>
    <dbReference type="NCBI Taxonomy" id="33964"/>
    <lineage>
        <taxon>Bacteria</taxon>
        <taxon>Bacillati</taxon>
        <taxon>Bacillota</taxon>
        <taxon>Bacilli</taxon>
        <taxon>Lactobacillales</taxon>
        <taxon>Lactobacillaceae</taxon>
        <taxon>Leuconostoc</taxon>
    </lineage>
</organism>
<accession>A0A5A5TZW4</accession>
<proteinExistence type="predicted"/>
<dbReference type="EMBL" id="BJJW01000002">
    <property type="protein sequence ID" value="GDZ83133.1"/>
    <property type="molecule type" value="Genomic_DNA"/>
</dbReference>
<evidence type="ECO:0000313" key="2">
    <source>
        <dbReference type="Proteomes" id="UP000323274"/>
    </source>
</evidence>
<name>A0A5A5TZW4_LEUCI</name>
<evidence type="ECO:0000313" key="1">
    <source>
        <dbReference type="EMBL" id="GDZ83133.1"/>
    </source>
</evidence>
<reference evidence="1 2" key="1">
    <citation type="submission" date="2019-04" db="EMBL/GenBank/DDBJ databases">
        <title>A pseudo-fructophilic Leuconostoc citreum strain F192-5 isolated from peel of satsuma mandarin: the first report for isolation and characterization of strain-dependent fructophilic-like characteristics.</title>
        <authorList>
            <person name="Maeno S."/>
            <person name="Tanizawa Y."/>
            <person name="Kajikawa A."/>
            <person name="Kanesaki Y."/>
            <person name="Kubota E."/>
            <person name="Arita M."/>
            <person name="Leon D."/>
            <person name="Endo A."/>
        </authorList>
    </citation>
    <scope>NUCLEOTIDE SEQUENCE [LARGE SCALE GENOMIC DNA]</scope>
    <source>
        <strain evidence="1 2">F192-5</strain>
    </source>
</reference>